<name>A0A250J8C1_9BACT</name>
<evidence type="ECO:0000259" key="2">
    <source>
        <dbReference type="Pfam" id="PF02516"/>
    </source>
</evidence>
<keyword evidence="1" id="KW-1133">Transmembrane helix</keyword>
<feature type="transmembrane region" description="Helical" evidence="1">
    <location>
        <begin position="368"/>
        <end position="385"/>
    </location>
</feature>
<evidence type="ECO:0000256" key="1">
    <source>
        <dbReference type="SAM" id="Phobius"/>
    </source>
</evidence>
<keyword evidence="1" id="KW-0812">Transmembrane</keyword>
<gene>
    <name evidence="4" type="ORF">CYFUS_005592</name>
</gene>
<feature type="transmembrane region" description="Helical" evidence="1">
    <location>
        <begin position="264"/>
        <end position="284"/>
    </location>
</feature>
<reference evidence="4 5" key="1">
    <citation type="submission" date="2017-06" db="EMBL/GenBank/DDBJ databases">
        <title>Sequencing and comparative analysis of myxobacterial genomes.</title>
        <authorList>
            <person name="Rupp O."/>
            <person name="Goesmann A."/>
            <person name="Sogaard-Andersen L."/>
        </authorList>
    </citation>
    <scope>NUCLEOTIDE SEQUENCE [LARGE SCALE GENOMIC DNA]</scope>
    <source>
        <strain evidence="4 5">DSM 52655</strain>
    </source>
</reference>
<keyword evidence="1" id="KW-0472">Membrane</keyword>
<feature type="domain" description="Oligosaccharyl transferase STT3 N-terminal" evidence="2">
    <location>
        <begin position="21"/>
        <end position="219"/>
    </location>
</feature>
<accession>A0A250J8C1</accession>
<feature type="domain" description="Archaeal glycosylation protein B peripheral" evidence="3">
    <location>
        <begin position="605"/>
        <end position="693"/>
    </location>
</feature>
<organism evidence="4 5">
    <name type="scientific">Cystobacter fuscus</name>
    <dbReference type="NCBI Taxonomy" id="43"/>
    <lineage>
        <taxon>Bacteria</taxon>
        <taxon>Pseudomonadati</taxon>
        <taxon>Myxococcota</taxon>
        <taxon>Myxococcia</taxon>
        <taxon>Myxococcales</taxon>
        <taxon>Cystobacterineae</taxon>
        <taxon>Archangiaceae</taxon>
        <taxon>Cystobacter</taxon>
    </lineage>
</organism>
<dbReference type="PROSITE" id="PS51257">
    <property type="entry name" value="PROKAR_LIPOPROTEIN"/>
    <property type="match status" value="1"/>
</dbReference>
<feature type="transmembrane region" description="Helical" evidence="1">
    <location>
        <begin position="291"/>
        <end position="312"/>
    </location>
</feature>
<feature type="transmembrane region" description="Helical" evidence="1">
    <location>
        <begin position="106"/>
        <end position="127"/>
    </location>
</feature>
<proteinExistence type="predicted"/>
<evidence type="ECO:0008006" key="6">
    <source>
        <dbReference type="Google" id="ProtNLM"/>
    </source>
</evidence>
<dbReference type="KEGG" id="cfus:CYFUS_005592"/>
<dbReference type="Gene3D" id="3.40.50.12610">
    <property type="match status" value="1"/>
</dbReference>
<feature type="transmembrane region" description="Helical" evidence="1">
    <location>
        <begin position="232"/>
        <end position="252"/>
    </location>
</feature>
<dbReference type="InterPro" id="IPR048307">
    <property type="entry name" value="STT3_N"/>
</dbReference>
<dbReference type="InterPro" id="IPR041154">
    <property type="entry name" value="AglB_P1"/>
</dbReference>
<evidence type="ECO:0000313" key="4">
    <source>
        <dbReference type="EMBL" id="ATB40144.1"/>
    </source>
</evidence>
<feature type="transmembrane region" description="Helical" evidence="1">
    <location>
        <begin position="198"/>
        <end position="220"/>
    </location>
</feature>
<dbReference type="Pfam" id="PF02516">
    <property type="entry name" value="STT3"/>
    <property type="match status" value="1"/>
</dbReference>
<evidence type="ECO:0000259" key="3">
    <source>
        <dbReference type="Pfam" id="PF18079"/>
    </source>
</evidence>
<feature type="transmembrane region" description="Helical" evidence="1">
    <location>
        <begin position="81"/>
        <end position="99"/>
    </location>
</feature>
<dbReference type="UniPathway" id="UPA00378"/>
<dbReference type="Proteomes" id="UP000217257">
    <property type="component" value="Chromosome"/>
</dbReference>
<dbReference type="Pfam" id="PF18079">
    <property type="entry name" value="AglB_L1"/>
    <property type="match status" value="1"/>
</dbReference>
<dbReference type="EMBL" id="CP022098">
    <property type="protein sequence ID" value="ATB40144.1"/>
    <property type="molecule type" value="Genomic_DNA"/>
</dbReference>
<feature type="transmembrane region" description="Helical" evidence="1">
    <location>
        <begin position="337"/>
        <end position="356"/>
    </location>
</feature>
<sequence>MLPPRHFPSRRALAFWFVWFSLLALAACARLADMRNVFAGEHVELVATDSHYYVRYAHLQQAAFPRFAPFDPYINAPTGAAIIWPPLHTWLVALFLWLGPEAPERAAAWVDPVVSLCGLALLSLLVRRWRGEAVALGVLALLALVPAAVEAGALGNADHHVHEPFLAALCALLLGQALKTRGVVLGGLTGAVLGLAPLLTTSGFVLLPGLAASLPVAAWLQRERTGAGVGRVGLALGLGTAGVLALGVVLFGEPRSLAYHGLTAFSPLLALGLLCGASGLALLLERRRGGWLALGLAVPCAVPLLPELSRAWHHLRLGDPLLAVVMESTPLWKDPEFAGQLLGPVLVLLPVGLVAASARAWKERDASAAPLVFGALSLGAAALLQARFTQPLMGCAALCIAVGWEGLLRGAAPRARSVSAAALGLAGLPLLAGALPHPRQPDASPVVRVRSTMVWMREHTPEPSPPWDASVRPAWSVIAPYDMGHLLVLWAERPAVATPFSQVPVHQEANARASAVLGATSEEEAYALARASSARYLLLTPMDGVLGRPEVKLSETLAFWLREHAGLATGTWAASTRFRLVHDSAASRRQHPDLPHARVFEVVPGAVLRGRCAPGASVTASLELETGRGGTLRYEPRAIASAEGGFSLRVAYPTDRDTRESDVLARDAYRVQCEGGGGTARVSERAVREGQVVEVGA</sequence>
<evidence type="ECO:0000313" key="5">
    <source>
        <dbReference type="Proteomes" id="UP000217257"/>
    </source>
</evidence>
<feature type="transmembrane region" description="Helical" evidence="1">
    <location>
        <begin position="133"/>
        <end position="154"/>
    </location>
</feature>
<dbReference type="AlphaFoldDB" id="A0A250J8C1"/>
<dbReference type="GO" id="GO:0016020">
    <property type="term" value="C:membrane"/>
    <property type="evidence" value="ECO:0007669"/>
    <property type="project" value="InterPro"/>
</dbReference>
<protein>
    <recommendedName>
        <fullName evidence="6">Archaeal glycosylation protein B peripheral domain-containing protein</fullName>
    </recommendedName>
</protein>
<dbReference type="Gene3D" id="2.60.40.3390">
    <property type="match status" value="1"/>
</dbReference>